<name>A0A1X2GBG2_9FUNG</name>
<dbReference type="PANTHER" id="PTHR40129:SF2">
    <property type="entry name" value="KETOPANTOATE REDUCTASE N-TERMINAL DOMAIN-CONTAINING PROTEIN"/>
    <property type="match status" value="1"/>
</dbReference>
<dbReference type="Proteomes" id="UP000242146">
    <property type="component" value="Unassembled WGS sequence"/>
</dbReference>
<dbReference type="STRING" id="101127.A0A1X2GBG2"/>
<sequence length="263" mass="29453">MILILGSGWTGDFLAPLLTERTIPFTATTRDGRQQSIAWQLAHPVNVDALPLADTVIVTFAVKDPALMTELLQAYQQRHQTSATRWILLSSTRPFSASTLQDRNAPLDVAKDTGRLPAEEVVLAAKGCVLHLAGLWGGQRQPKNWVARFKTKEALKGKLMVRQLHLIHGHDVARAILASHEHFQPGRWIVTDGGCYDWAKIFKQWGTLEQQEQLQDLLANDPDVHQPGSLDTLIQTTQVFPRLDSSEFWEAHDLQPSEFLTIS</sequence>
<dbReference type="EMBL" id="MCGT01000025">
    <property type="protein sequence ID" value="ORX49868.1"/>
    <property type="molecule type" value="Genomic_DNA"/>
</dbReference>
<proteinExistence type="predicted"/>
<dbReference type="Gene3D" id="3.40.50.720">
    <property type="entry name" value="NAD(P)-binding Rossmann-like Domain"/>
    <property type="match status" value="1"/>
</dbReference>
<evidence type="ECO:0008006" key="3">
    <source>
        <dbReference type="Google" id="ProtNLM"/>
    </source>
</evidence>
<dbReference type="PANTHER" id="PTHR40129">
    <property type="entry name" value="KETOPANTOATE REDUCTASE N-TERMINAL DOMAIN-CONTAINING PROTEIN"/>
    <property type="match status" value="1"/>
</dbReference>
<dbReference type="SUPFAM" id="SSF51735">
    <property type="entry name" value="NAD(P)-binding Rossmann-fold domains"/>
    <property type="match status" value="1"/>
</dbReference>
<organism evidence="1 2">
    <name type="scientific">Hesseltinella vesiculosa</name>
    <dbReference type="NCBI Taxonomy" id="101127"/>
    <lineage>
        <taxon>Eukaryota</taxon>
        <taxon>Fungi</taxon>
        <taxon>Fungi incertae sedis</taxon>
        <taxon>Mucoromycota</taxon>
        <taxon>Mucoromycotina</taxon>
        <taxon>Mucoromycetes</taxon>
        <taxon>Mucorales</taxon>
        <taxon>Cunninghamellaceae</taxon>
        <taxon>Hesseltinella</taxon>
    </lineage>
</organism>
<dbReference type="AlphaFoldDB" id="A0A1X2GBG2"/>
<gene>
    <name evidence="1" type="ORF">DM01DRAFT_1394053</name>
</gene>
<comment type="caution">
    <text evidence="1">The sequence shown here is derived from an EMBL/GenBank/DDBJ whole genome shotgun (WGS) entry which is preliminary data.</text>
</comment>
<accession>A0A1X2GBG2</accession>
<reference evidence="1 2" key="1">
    <citation type="submission" date="2016-07" db="EMBL/GenBank/DDBJ databases">
        <title>Pervasive Adenine N6-methylation of Active Genes in Fungi.</title>
        <authorList>
            <consortium name="DOE Joint Genome Institute"/>
            <person name="Mondo S.J."/>
            <person name="Dannebaum R.O."/>
            <person name="Kuo R.C."/>
            <person name="Labutti K."/>
            <person name="Haridas S."/>
            <person name="Kuo A."/>
            <person name="Salamov A."/>
            <person name="Ahrendt S.R."/>
            <person name="Lipzen A."/>
            <person name="Sullivan W."/>
            <person name="Andreopoulos W.B."/>
            <person name="Clum A."/>
            <person name="Lindquist E."/>
            <person name="Daum C."/>
            <person name="Ramamoorthy G.K."/>
            <person name="Gryganskyi A."/>
            <person name="Culley D."/>
            <person name="Magnuson J.K."/>
            <person name="James T.Y."/>
            <person name="O'Malley M.A."/>
            <person name="Stajich J.E."/>
            <person name="Spatafora J.W."/>
            <person name="Visel A."/>
            <person name="Grigoriev I.V."/>
        </authorList>
    </citation>
    <scope>NUCLEOTIDE SEQUENCE [LARGE SCALE GENOMIC DNA]</scope>
    <source>
        <strain evidence="1 2">NRRL 3301</strain>
    </source>
</reference>
<evidence type="ECO:0000313" key="1">
    <source>
        <dbReference type="EMBL" id="ORX49868.1"/>
    </source>
</evidence>
<dbReference type="OrthoDB" id="674948at2759"/>
<evidence type="ECO:0000313" key="2">
    <source>
        <dbReference type="Proteomes" id="UP000242146"/>
    </source>
</evidence>
<dbReference type="InterPro" id="IPR036291">
    <property type="entry name" value="NAD(P)-bd_dom_sf"/>
</dbReference>
<keyword evidence="2" id="KW-1185">Reference proteome</keyword>
<protein>
    <recommendedName>
        <fullName evidence="3">NAD(P)-binding domain-containing protein</fullName>
    </recommendedName>
</protein>